<evidence type="ECO:0000256" key="2">
    <source>
        <dbReference type="ARBA" id="ARBA00011902"/>
    </source>
</evidence>
<dbReference type="GO" id="GO:0045664">
    <property type="term" value="P:regulation of neuron differentiation"/>
    <property type="evidence" value="ECO:0007669"/>
    <property type="project" value="TreeGrafter"/>
</dbReference>
<dbReference type="PROSITE" id="PS00239">
    <property type="entry name" value="RECEPTOR_TYR_KIN_II"/>
    <property type="match status" value="1"/>
</dbReference>
<evidence type="ECO:0000256" key="9">
    <source>
        <dbReference type="ARBA" id="ARBA00022840"/>
    </source>
</evidence>
<dbReference type="PROSITE" id="PS50011">
    <property type="entry name" value="PROTEIN_KINASE_DOM"/>
    <property type="match status" value="1"/>
</dbReference>
<dbReference type="SUPFAM" id="SSF56112">
    <property type="entry name" value="Protein kinase-like (PK-like)"/>
    <property type="match status" value="1"/>
</dbReference>
<evidence type="ECO:0000256" key="10">
    <source>
        <dbReference type="ARBA" id="ARBA00022989"/>
    </source>
</evidence>
<keyword evidence="6" id="KW-0732">Signal</keyword>
<dbReference type="GO" id="GO:0043235">
    <property type="term" value="C:receptor complex"/>
    <property type="evidence" value="ECO:0007669"/>
    <property type="project" value="TreeGrafter"/>
</dbReference>
<evidence type="ECO:0000256" key="11">
    <source>
        <dbReference type="ARBA" id="ARBA00023136"/>
    </source>
</evidence>
<accession>A0A8C4N8C2</accession>
<keyword evidence="21" id="KW-1185">Reference proteome</keyword>
<feature type="transmembrane region" description="Helical" evidence="18">
    <location>
        <begin position="24"/>
        <end position="47"/>
    </location>
</feature>
<feature type="domain" description="Protein kinase" evidence="19">
    <location>
        <begin position="313"/>
        <end position="586"/>
    </location>
</feature>
<dbReference type="SMART" id="SM00219">
    <property type="entry name" value="TyrKc"/>
    <property type="match status" value="1"/>
</dbReference>
<dbReference type="InterPro" id="IPR002011">
    <property type="entry name" value="Tyr_kinase_rcpt_2_CS"/>
</dbReference>
<name>A0A8C4N8C2_EPTBU</name>
<evidence type="ECO:0000256" key="12">
    <source>
        <dbReference type="ARBA" id="ARBA00023137"/>
    </source>
</evidence>
<dbReference type="InterPro" id="IPR001245">
    <property type="entry name" value="Ser-Thr/Tyr_kinase_cat_dom"/>
</dbReference>
<evidence type="ECO:0000259" key="19">
    <source>
        <dbReference type="PROSITE" id="PS50011"/>
    </source>
</evidence>
<comment type="catalytic activity">
    <reaction evidence="16">
        <text>L-tyrosyl-[protein] + ATP = O-phospho-L-tyrosyl-[protein] + ADP + H(+)</text>
        <dbReference type="Rhea" id="RHEA:10596"/>
        <dbReference type="Rhea" id="RHEA-COMP:10136"/>
        <dbReference type="Rhea" id="RHEA-COMP:20101"/>
        <dbReference type="ChEBI" id="CHEBI:15378"/>
        <dbReference type="ChEBI" id="CHEBI:30616"/>
        <dbReference type="ChEBI" id="CHEBI:46858"/>
        <dbReference type="ChEBI" id="CHEBI:61978"/>
        <dbReference type="ChEBI" id="CHEBI:456216"/>
        <dbReference type="EC" id="2.7.10.1"/>
    </reaction>
</comment>
<dbReference type="PANTHER" id="PTHR24416">
    <property type="entry name" value="TYROSINE-PROTEIN KINASE RECEPTOR"/>
    <property type="match status" value="1"/>
</dbReference>
<dbReference type="Ensembl" id="ENSEBUT00000002689.1">
    <property type="protein sequence ID" value="ENSEBUP00000002338.1"/>
    <property type="gene ID" value="ENSEBUG00000001715.1"/>
</dbReference>
<dbReference type="InterPro" id="IPR050122">
    <property type="entry name" value="RTK"/>
</dbReference>
<keyword evidence="12" id="KW-0829">Tyrosine-protein kinase</keyword>
<evidence type="ECO:0000256" key="5">
    <source>
        <dbReference type="ARBA" id="ARBA00022692"/>
    </source>
</evidence>
<proteinExistence type="predicted"/>
<dbReference type="GO" id="GO:0005886">
    <property type="term" value="C:plasma membrane"/>
    <property type="evidence" value="ECO:0007669"/>
    <property type="project" value="UniProtKB-SubCell"/>
</dbReference>
<keyword evidence="14" id="KW-0675">Receptor</keyword>
<evidence type="ECO:0000256" key="16">
    <source>
        <dbReference type="ARBA" id="ARBA00051243"/>
    </source>
</evidence>
<keyword evidence="10 18" id="KW-1133">Transmembrane helix</keyword>
<keyword evidence="11 18" id="KW-0472">Membrane</keyword>
<keyword evidence="8" id="KW-0418">Kinase</keyword>
<evidence type="ECO:0000313" key="20">
    <source>
        <dbReference type="Ensembl" id="ENSEBUP00000002338.1"/>
    </source>
</evidence>
<dbReference type="GO" id="GO:0007169">
    <property type="term" value="P:cell surface receptor protein tyrosine kinase signaling pathway"/>
    <property type="evidence" value="ECO:0007669"/>
    <property type="project" value="InterPro"/>
</dbReference>
<dbReference type="PANTHER" id="PTHR24416:SF604">
    <property type="entry name" value="RECEPTOR PROTEIN-TYROSINE KINASE"/>
    <property type="match status" value="1"/>
</dbReference>
<keyword evidence="13" id="KW-1015">Disulfide bond</keyword>
<keyword evidence="4" id="KW-0808">Transferase</keyword>
<keyword evidence="15" id="KW-0325">Glycoprotein</keyword>
<evidence type="ECO:0000256" key="15">
    <source>
        <dbReference type="ARBA" id="ARBA00023180"/>
    </source>
</evidence>
<evidence type="ECO:0000256" key="1">
    <source>
        <dbReference type="ARBA" id="ARBA00004251"/>
    </source>
</evidence>
<evidence type="ECO:0000256" key="14">
    <source>
        <dbReference type="ARBA" id="ARBA00023170"/>
    </source>
</evidence>
<dbReference type="InterPro" id="IPR008266">
    <property type="entry name" value="Tyr_kinase_AS"/>
</dbReference>
<comment type="subcellular location">
    <subcellularLocation>
        <location evidence="1">Cell membrane</location>
        <topology evidence="1">Single-pass type I membrane protein</topology>
    </subcellularLocation>
</comment>
<reference evidence="20" key="1">
    <citation type="submission" date="2025-08" db="UniProtKB">
        <authorList>
            <consortium name="Ensembl"/>
        </authorList>
    </citation>
    <scope>IDENTIFICATION</scope>
</reference>
<reference evidence="20" key="2">
    <citation type="submission" date="2025-09" db="UniProtKB">
        <authorList>
            <consortium name="Ensembl"/>
        </authorList>
    </citation>
    <scope>IDENTIFICATION</scope>
</reference>
<evidence type="ECO:0000313" key="21">
    <source>
        <dbReference type="Proteomes" id="UP000694388"/>
    </source>
</evidence>
<keyword evidence="7" id="KW-0547">Nucleotide-binding</keyword>
<keyword evidence="9" id="KW-0067">ATP-binding</keyword>
<dbReference type="Pfam" id="PF12810">
    <property type="entry name" value="ALK_LTK_GRD"/>
    <property type="match status" value="1"/>
</dbReference>
<evidence type="ECO:0000256" key="4">
    <source>
        <dbReference type="ARBA" id="ARBA00022679"/>
    </source>
</evidence>
<dbReference type="InterPro" id="IPR055163">
    <property type="entry name" value="ALK/LTK-like_GRD"/>
</dbReference>
<dbReference type="Pfam" id="PF07714">
    <property type="entry name" value="PK_Tyr_Ser-Thr"/>
    <property type="match status" value="1"/>
</dbReference>
<dbReference type="GeneTree" id="ENSGT00940000164602"/>
<evidence type="ECO:0000256" key="8">
    <source>
        <dbReference type="ARBA" id="ARBA00022777"/>
    </source>
</evidence>
<dbReference type="FunFam" id="1.10.510.10:FF:000113">
    <property type="entry name" value="Tyrosine-protein kinase receptor"/>
    <property type="match status" value="1"/>
</dbReference>
<sequence>SDHHSLVSSLCCMQSMQKHSGVCFLLRGLQLCHFLPVVLGLFFFLIFPPKHGAWEDHHVPLEDVGGLYFQTCGANGPHGPTQAQCNNSYHNTNISVTVPREGPLRGVQIWRVPATKSYEITAYGAAGGQGGRSSSHRHYGAMIWAVFWLLEGELLHILVGQQGADACPGVNEQTKAVCLGESVVIEEEYKKHGEVSKWSGGGGGGGGASYIFTAEEPIPLLVAAGGGGKAHLNSQQYQAPEKLEKNSSVHGVNGQTGAAGGGGGWSGKTSKPQAGRSLLEGAEGGSACSQALKWGWATAGGFGGGGGACSTGGGGGGYIGGDASGKNTISEDGQDGVSFSHPMGQLATTPLAGMESHGEVIIREFLNCNRCESRRCSGLLCICIDQQLHWDGNTCSSIIHTLPFPPFWGQSLLSSTADGHTSSLTMLDLLTMAKDITLGCRYLEENHFIHRDIAARNCLLTSKGTGRVAKIGDFGMARDIYRTSYYRKGGRAMLPVKWMPPEAFLEGVFTSKTDTWSFGVLLWEIFSLGYMPYPSRSNQDVMEFVMSGGRMEPPKNCPLYRIMTQCWQHRPEDRPNFSTILEHVSYCTQASAFVIPNTFSKGNSHVIVIRDEYLKCCCGSVRSYKQDPDIIHTALPNEEHPKMEDETHGTRRAGAAQTLTTRNAASAGSAEGCANAVDNVQAAPSSLIKHASSMSHTNREGSDLWNPTYGSLITSSTASSYVPPTEVFLEDSSDI</sequence>
<dbReference type="GO" id="GO:0005524">
    <property type="term" value="F:ATP binding"/>
    <property type="evidence" value="ECO:0007669"/>
    <property type="project" value="UniProtKB-KW"/>
</dbReference>
<evidence type="ECO:0000256" key="7">
    <source>
        <dbReference type="ARBA" id="ARBA00022741"/>
    </source>
</evidence>
<keyword evidence="5 18" id="KW-0812">Transmembrane</keyword>
<dbReference type="EC" id="2.7.10.1" evidence="2"/>
<dbReference type="InterPro" id="IPR020635">
    <property type="entry name" value="Tyr_kinase_cat_dom"/>
</dbReference>
<dbReference type="GO" id="GO:0042127">
    <property type="term" value="P:regulation of cell population proliferation"/>
    <property type="evidence" value="ECO:0007669"/>
    <property type="project" value="TreeGrafter"/>
</dbReference>
<evidence type="ECO:0000256" key="13">
    <source>
        <dbReference type="ARBA" id="ARBA00023157"/>
    </source>
</evidence>
<dbReference type="Proteomes" id="UP000694388">
    <property type="component" value="Unplaced"/>
</dbReference>
<dbReference type="GO" id="GO:0004714">
    <property type="term" value="F:transmembrane receptor protein tyrosine kinase activity"/>
    <property type="evidence" value="ECO:0007669"/>
    <property type="project" value="UniProtKB-EC"/>
</dbReference>
<evidence type="ECO:0000256" key="3">
    <source>
        <dbReference type="ARBA" id="ARBA00022475"/>
    </source>
</evidence>
<dbReference type="InterPro" id="IPR011009">
    <property type="entry name" value="Kinase-like_dom_sf"/>
</dbReference>
<feature type="region of interest" description="Disordered" evidence="17">
    <location>
        <begin position="237"/>
        <end position="280"/>
    </location>
</feature>
<evidence type="ECO:0000256" key="6">
    <source>
        <dbReference type="ARBA" id="ARBA00022729"/>
    </source>
</evidence>
<evidence type="ECO:0000256" key="17">
    <source>
        <dbReference type="SAM" id="MobiDB-lite"/>
    </source>
</evidence>
<dbReference type="InterPro" id="IPR000719">
    <property type="entry name" value="Prot_kinase_dom"/>
</dbReference>
<dbReference type="AlphaFoldDB" id="A0A8C4N8C2"/>
<dbReference type="PRINTS" id="PR00109">
    <property type="entry name" value="TYRKINASE"/>
</dbReference>
<protein>
    <recommendedName>
        <fullName evidence="2">receptor protein-tyrosine kinase</fullName>
        <ecNumber evidence="2">2.7.10.1</ecNumber>
    </recommendedName>
</protein>
<feature type="compositionally biased region" description="Gly residues" evidence="17">
    <location>
        <begin position="257"/>
        <end position="266"/>
    </location>
</feature>
<dbReference type="Gene3D" id="1.10.510.10">
    <property type="entry name" value="Transferase(Phosphotransferase) domain 1"/>
    <property type="match status" value="1"/>
</dbReference>
<evidence type="ECO:0000256" key="18">
    <source>
        <dbReference type="SAM" id="Phobius"/>
    </source>
</evidence>
<dbReference type="PROSITE" id="PS00109">
    <property type="entry name" value="PROTEIN_KINASE_TYR"/>
    <property type="match status" value="1"/>
</dbReference>
<organism evidence="20 21">
    <name type="scientific">Eptatretus burgeri</name>
    <name type="common">Inshore hagfish</name>
    <dbReference type="NCBI Taxonomy" id="7764"/>
    <lineage>
        <taxon>Eukaryota</taxon>
        <taxon>Metazoa</taxon>
        <taxon>Chordata</taxon>
        <taxon>Craniata</taxon>
        <taxon>Vertebrata</taxon>
        <taxon>Cyclostomata</taxon>
        <taxon>Myxini</taxon>
        <taxon>Myxiniformes</taxon>
        <taxon>Myxinidae</taxon>
        <taxon>Eptatretinae</taxon>
        <taxon>Eptatretus</taxon>
    </lineage>
</organism>
<keyword evidence="3" id="KW-1003">Cell membrane</keyword>